<feature type="coiled-coil region" evidence="7">
    <location>
        <begin position="195"/>
        <end position="290"/>
    </location>
</feature>
<dbReference type="Pfam" id="PF00924">
    <property type="entry name" value="MS_channel_2nd"/>
    <property type="match status" value="1"/>
</dbReference>
<reference evidence="13 14" key="1">
    <citation type="submission" date="2019-11" db="EMBL/GenBank/DDBJ databases">
        <title>Whole-genome sequence of the anaerobic purple sulfur bacterium Allochromatium palmeri DSM 15591.</title>
        <authorList>
            <person name="Kyndt J.A."/>
            <person name="Meyer T.E."/>
        </authorList>
    </citation>
    <scope>NUCLEOTIDE SEQUENCE [LARGE SCALE GENOMIC DNA]</scope>
    <source>
        <strain evidence="13 14">DSM 15591</strain>
    </source>
</reference>
<feature type="domain" description="Mechanosensitive ion channel MscS C-terminal" evidence="11">
    <location>
        <begin position="826"/>
        <end position="911"/>
    </location>
</feature>
<evidence type="ECO:0000313" key="13">
    <source>
        <dbReference type="EMBL" id="MTW21101.1"/>
    </source>
</evidence>
<feature type="transmembrane region" description="Helical" evidence="9">
    <location>
        <begin position="585"/>
        <end position="606"/>
    </location>
</feature>
<feature type="region of interest" description="Disordered" evidence="8">
    <location>
        <begin position="159"/>
        <end position="179"/>
    </location>
</feature>
<dbReference type="Pfam" id="PF21082">
    <property type="entry name" value="MS_channel_3rd"/>
    <property type="match status" value="1"/>
</dbReference>
<dbReference type="SUPFAM" id="SSF82861">
    <property type="entry name" value="Mechanosensitive channel protein MscS (YggB), transmembrane region"/>
    <property type="match status" value="1"/>
</dbReference>
<keyword evidence="14" id="KW-1185">Reference proteome</keyword>
<accession>A0A6N8EBZ2</accession>
<dbReference type="GO" id="GO:0008381">
    <property type="term" value="F:mechanosensitive monoatomic ion channel activity"/>
    <property type="evidence" value="ECO:0007669"/>
    <property type="project" value="UniProtKB-ARBA"/>
</dbReference>
<evidence type="ECO:0000256" key="6">
    <source>
        <dbReference type="ARBA" id="ARBA00023136"/>
    </source>
</evidence>
<feature type="transmembrane region" description="Helical" evidence="9">
    <location>
        <begin position="627"/>
        <end position="650"/>
    </location>
</feature>
<evidence type="ECO:0000256" key="9">
    <source>
        <dbReference type="SAM" id="Phobius"/>
    </source>
</evidence>
<dbReference type="Gene3D" id="3.30.70.100">
    <property type="match status" value="1"/>
</dbReference>
<feature type="compositionally biased region" description="Low complexity" evidence="8">
    <location>
        <begin position="95"/>
        <end position="115"/>
    </location>
</feature>
<proteinExistence type="inferred from homology"/>
<keyword evidence="7" id="KW-0175">Coiled coil</keyword>
<comment type="subcellular location">
    <subcellularLocation>
        <location evidence="1">Cell membrane</location>
        <topology evidence="1">Multi-pass membrane protein</topology>
    </subcellularLocation>
</comment>
<evidence type="ECO:0000256" key="7">
    <source>
        <dbReference type="SAM" id="Coils"/>
    </source>
</evidence>
<dbReference type="InterPro" id="IPR011014">
    <property type="entry name" value="MscS_channel_TM-2"/>
</dbReference>
<name>A0A6N8EBZ2_9GAMM</name>
<gene>
    <name evidence="13" type="ORF">GJ668_08310</name>
</gene>
<dbReference type="InterPro" id="IPR006685">
    <property type="entry name" value="MscS_channel_2nd"/>
</dbReference>
<dbReference type="SUPFAM" id="SSF82689">
    <property type="entry name" value="Mechanosensitive channel protein MscS (YggB), C-terminal domain"/>
    <property type="match status" value="1"/>
</dbReference>
<evidence type="ECO:0000259" key="11">
    <source>
        <dbReference type="Pfam" id="PF21082"/>
    </source>
</evidence>
<comment type="caution">
    <text evidence="13">The sequence shown here is derived from an EMBL/GenBank/DDBJ whole genome shotgun (WGS) entry which is preliminary data.</text>
</comment>
<evidence type="ECO:0000256" key="2">
    <source>
        <dbReference type="ARBA" id="ARBA00008017"/>
    </source>
</evidence>
<dbReference type="InterPro" id="IPR010920">
    <property type="entry name" value="LSM_dom_sf"/>
</dbReference>
<feature type="domain" description="Mechanosensitive ion channel transmembrane helices 2/3" evidence="12">
    <location>
        <begin position="714"/>
        <end position="752"/>
    </location>
</feature>
<evidence type="ECO:0000256" key="3">
    <source>
        <dbReference type="ARBA" id="ARBA00022475"/>
    </source>
</evidence>
<keyword evidence="6 9" id="KW-0472">Membrane</keyword>
<dbReference type="AlphaFoldDB" id="A0A6N8EBZ2"/>
<dbReference type="OrthoDB" id="9775207at2"/>
<dbReference type="PANTHER" id="PTHR30566">
    <property type="entry name" value="YNAI-RELATED MECHANOSENSITIVE ION CHANNEL"/>
    <property type="match status" value="1"/>
</dbReference>
<comment type="similarity">
    <text evidence="2">Belongs to the MscS (TC 1.A.23) family.</text>
</comment>
<evidence type="ECO:0000256" key="5">
    <source>
        <dbReference type="ARBA" id="ARBA00022989"/>
    </source>
</evidence>
<evidence type="ECO:0000256" key="1">
    <source>
        <dbReference type="ARBA" id="ARBA00004651"/>
    </source>
</evidence>
<dbReference type="EMBL" id="WNKT01000013">
    <property type="protein sequence ID" value="MTW21101.1"/>
    <property type="molecule type" value="Genomic_DNA"/>
</dbReference>
<dbReference type="PANTHER" id="PTHR30566:SF25">
    <property type="entry name" value="INNER MEMBRANE PROTEIN"/>
    <property type="match status" value="1"/>
</dbReference>
<dbReference type="GO" id="GO:0005886">
    <property type="term" value="C:plasma membrane"/>
    <property type="evidence" value="ECO:0007669"/>
    <property type="project" value="UniProtKB-SubCell"/>
</dbReference>
<protein>
    <submittedName>
        <fullName evidence="13">Mechanosensitive ion channel</fullName>
    </submittedName>
</protein>
<keyword evidence="3" id="KW-1003">Cell membrane</keyword>
<dbReference type="InterPro" id="IPR049142">
    <property type="entry name" value="MS_channel_1st"/>
</dbReference>
<keyword evidence="4 9" id="KW-0812">Transmembrane</keyword>
<evidence type="ECO:0000256" key="4">
    <source>
        <dbReference type="ARBA" id="ARBA00022692"/>
    </source>
</evidence>
<evidence type="ECO:0000256" key="8">
    <source>
        <dbReference type="SAM" id="MobiDB-lite"/>
    </source>
</evidence>
<dbReference type="InterPro" id="IPR023408">
    <property type="entry name" value="MscS_beta-dom_sf"/>
</dbReference>
<organism evidence="13 14">
    <name type="scientific">Allochromatium palmeri</name>
    <dbReference type="NCBI Taxonomy" id="231048"/>
    <lineage>
        <taxon>Bacteria</taxon>
        <taxon>Pseudomonadati</taxon>
        <taxon>Pseudomonadota</taxon>
        <taxon>Gammaproteobacteria</taxon>
        <taxon>Chromatiales</taxon>
        <taxon>Chromatiaceae</taxon>
        <taxon>Allochromatium</taxon>
    </lineage>
</organism>
<feature type="transmembrane region" description="Helical" evidence="9">
    <location>
        <begin position="662"/>
        <end position="685"/>
    </location>
</feature>
<dbReference type="Gene3D" id="2.30.30.60">
    <property type="match status" value="1"/>
</dbReference>
<feature type="region of interest" description="Disordered" evidence="8">
    <location>
        <begin position="88"/>
        <end position="126"/>
    </location>
</feature>
<feature type="transmembrane region" description="Helical" evidence="9">
    <location>
        <begin position="733"/>
        <end position="755"/>
    </location>
</feature>
<feature type="domain" description="Mechanosensitive ion channel MscS" evidence="10">
    <location>
        <begin position="753"/>
        <end position="820"/>
    </location>
</feature>
<keyword evidence="5 9" id="KW-1133">Transmembrane helix</keyword>
<evidence type="ECO:0000259" key="10">
    <source>
        <dbReference type="Pfam" id="PF00924"/>
    </source>
</evidence>
<evidence type="ECO:0000259" key="12">
    <source>
        <dbReference type="Pfam" id="PF21088"/>
    </source>
</evidence>
<dbReference type="InterPro" id="IPR049278">
    <property type="entry name" value="MS_channel_C"/>
</dbReference>
<dbReference type="Proteomes" id="UP000434044">
    <property type="component" value="Unassembled WGS sequence"/>
</dbReference>
<feature type="transmembrane region" description="Helical" evidence="9">
    <location>
        <begin position="706"/>
        <end position="727"/>
    </location>
</feature>
<dbReference type="InterPro" id="IPR011066">
    <property type="entry name" value="MscS_channel_C_sf"/>
</dbReference>
<evidence type="ECO:0000313" key="14">
    <source>
        <dbReference type="Proteomes" id="UP000434044"/>
    </source>
</evidence>
<dbReference type="SUPFAM" id="SSF50182">
    <property type="entry name" value="Sm-like ribonucleoproteins"/>
    <property type="match status" value="1"/>
</dbReference>
<sequence length="935" mass="103234">MRGILASRVLKPKDVGVASAVVQAGARSATAPAALRHLTLLFMAVARGPSHYPFWRSPMYPQRVAFLLLALALFTMAPELHAEATAKISTDGGVETSAEAAPTTSAETPAAAPEAPDSETGIDPARVGLAGLGVPLETAEDFERASALIDARIAEIKKADQGDAQGPVPSAADKPVTPDPRIAPLRALRLEVQRRAALVGRLQEAQDALTDLQEERAALENTGLATKPPYSITLLDQFRSEQRSGEQEAEAAERALLRAQQQIAAADETVAQANERRRRLRDQVEQAEAGADSAALTRRLEGARLNVLAAHFRQEAARSELELAQRQDDLARQRLSLVASKVERVKADLVFTQASLDEQIKALDGREKDARERIEAFDEASDAAEGALFEARRRLRHATAEQDKDLLQEQVAAREAELAAARQGIEYLNQIVTDIGSARTLWKRRHVLMQDTALAAPASWLSDTDAILAAIAEETQYVQARIDALRSIRLTLVRRLGQSGLDPEMRAAIQQRQAALDRQEGLAEELLDFEDQLHALAQQFRAELTAAARTRTFAQRLDALVVHLRGWWNQELFVFQDQGFYLRDMVTGGLVFVFVLAIVSFFKILLRRSVLPRLTSAARGDGRAPRALVLAFIRNTSQLFVMAVAFYAAMATSGLAQGRFEGWLWSVLVVVVWLQVGLWASAGAVDLIQRQRSHRERIDPSAVTGFGLMLFFARVGIWMLVLVSVLSHFDYPITGLIGALGVGGIAIAFAVQNILADVFSSMAIILDKPFRVGDFIVTGDTLGVIEQIGVKTTQIRSLSGEQVIMSNTELLNSRIHNFKRMRERRVVFKLGVVYQTPPEMLERIPAMIEAIVRGQERARFDRAHFFEYADFALTFEVVYYVQGADYTLYMDIQQAINLAIYRAFREAGVEFAYPTQEIILRRGEGMAKPAFDDGR</sequence>
<dbReference type="Pfam" id="PF21088">
    <property type="entry name" value="MS_channel_1st"/>
    <property type="match status" value="1"/>
</dbReference>
<dbReference type="Gene3D" id="1.10.287.1260">
    <property type="match status" value="1"/>
</dbReference>